<name>A0A117NGN1_PICGL</name>
<reference evidence="1" key="1">
    <citation type="journal article" date="2015" name="Genome Biol. Evol.">
        <title>Organellar Genomes of White Spruce (Picea glauca): Assembly and Annotation.</title>
        <authorList>
            <person name="Jackman S.D."/>
            <person name="Warren R.L."/>
            <person name="Gibb E.A."/>
            <person name="Vandervalk B.P."/>
            <person name="Mohamadi H."/>
            <person name="Chu J."/>
            <person name="Raymond A."/>
            <person name="Pleasance S."/>
            <person name="Coope R."/>
            <person name="Wildung M.R."/>
            <person name="Ritland C.E."/>
            <person name="Bousquet J."/>
            <person name="Jones S.J."/>
            <person name="Bohlmann J."/>
            <person name="Birol I."/>
        </authorList>
    </citation>
    <scope>NUCLEOTIDE SEQUENCE [LARGE SCALE GENOMIC DNA]</scope>
    <source>
        <tissue evidence="1">Flushing bud</tissue>
    </source>
</reference>
<comment type="caution">
    <text evidence="1">The sequence shown here is derived from an EMBL/GenBank/DDBJ whole genome shotgun (WGS) entry which is preliminary data.</text>
</comment>
<evidence type="ECO:0000313" key="1">
    <source>
        <dbReference type="EMBL" id="KUM47058.1"/>
    </source>
</evidence>
<dbReference type="AlphaFoldDB" id="A0A117NGN1"/>
<gene>
    <name evidence="1" type="ORF">ABT39_MTgene6064</name>
</gene>
<proteinExistence type="predicted"/>
<geneLocation type="mitochondrion" evidence="1"/>
<dbReference type="EMBL" id="LKAM01000008">
    <property type="protein sequence ID" value="KUM47058.1"/>
    <property type="molecule type" value="Genomic_DNA"/>
</dbReference>
<organism evidence="1">
    <name type="scientific">Picea glauca</name>
    <name type="common">White spruce</name>
    <name type="synonym">Pinus glauca</name>
    <dbReference type="NCBI Taxonomy" id="3330"/>
    <lineage>
        <taxon>Eukaryota</taxon>
        <taxon>Viridiplantae</taxon>
        <taxon>Streptophyta</taxon>
        <taxon>Embryophyta</taxon>
        <taxon>Tracheophyta</taxon>
        <taxon>Spermatophyta</taxon>
        <taxon>Pinopsida</taxon>
        <taxon>Pinidae</taxon>
        <taxon>Conifers I</taxon>
        <taxon>Pinales</taxon>
        <taxon>Pinaceae</taxon>
        <taxon>Picea</taxon>
    </lineage>
</organism>
<sequence length="118" mass="13386">MLDRSVVGSDRRIGTALSRFITAGTSSIRWELALRPFAFTFISLLLDLKLDSSVVGGILRGNCPVRWNTALLYVSLGHLHYDQLYYLFNAYTRNVYVTYCMQPTTCKPTILSIPVHRP</sequence>
<protein>
    <submittedName>
        <fullName evidence="1">Uncharacterized protein</fullName>
    </submittedName>
</protein>
<accession>A0A117NGN1</accession>
<keyword evidence="1" id="KW-0496">Mitochondrion</keyword>